<dbReference type="InterPro" id="IPR005174">
    <property type="entry name" value="KIB1-4_b-propeller"/>
</dbReference>
<feature type="domain" description="KIB1-4 beta-propeller" evidence="3">
    <location>
        <begin position="105"/>
        <end position="291"/>
    </location>
</feature>
<evidence type="ECO:0000313" key="4">
    <source>
        <dbReference type="EMBL" id="CAH1448014.1"/>
    </source>
</evidence>
<sequence>MIRNKNDDDDDDDASSSQEKSKSSAAWSNLDHNLLYLVMMKLGFGDYYSFRGVCKSWRSLANSNENMFMASMPPMSISIISTNDANEKVCYLEDFKGRKFKTIIHGFTGGECVGLTCGYLIFFKKTTRDFWLVNPVTRDQHHFPCFPRDYDDHRTLIGRAILVFSPSINGWVFVVADRLNHEIWISIADKGAWSHVSYTHGFIDLYFFKGKIYTLNDDILCELRLNPEPKMRFLKAKNFPDPGFLLPEFVSSCGNLYAMDQVLKNQLHELDFGEMKWVKTMGDEYAIFLSSLNYGAAVIPESLAPRSYARYAEAVIEETRFFAANMWITSSGDNIYVTGFHQREEYVILELDFDEMKWVSREKTMGEYALFVSDENNNVAIKRESWADPRSQYWRHVDGFCCCRSRRDCKDKR</sequence>
<dbReference type="InterPro" id="IPR001810">
    <property type="entry name" value="F-box_dom"/>
</dbReference>
<organism evidence="4 5">
    <name type="scientific">Lactuca virosa</name>
    <dbReference type="NCBI Taxonomy" id="75947"/>
    <lineage>
        <taxon>Eukaryota</taxon>
        <taxon>Viridiplantae</taxon>
        <taxon>Streptophyta</taxon>
        <taxon>Embryophyta</taxon>
        <taxon>Tracheophyta</taxon>
        <taxon>Spermatophyta</taxon>
        <taxon>Magnoliopsida</taxon>
        <taxon>eudicotyledons</taxon>
        <taxon>Gunneridae</taxon>
        <taxon>Pentapetalae</taxon>
        <taxon>asterids</taxon>
        <taxon>campanulids</taxon>
        <taxon>Asterales</taxon>
        <taxon>Asteraceae</taxon>
        <taxon>Cichorioideae</taxon>
        <taxon>Cichorieae</taxon>
        <taxon>Lactucinae</taxon>
        <taxon>Lactuca</taxon>
    </lineage>
</organism>
<evidence type="ECO:0000259" key="3">
    <source>
        <dbReference type="Pfam" id="PF03478"/>
    </source>
</evidence>
<dbReference type="InterPro" id="IPR036047">
    <property type="entry name" value="F-box-like_dom_sf"/>
</dbReference>
<proteinExistence type="predicted"/>
<dbReference type="Proteomes" id="UP001157418">
    <property type="component" value="Unassembled WGS sequence"/>
</dbReference>
<name>A0AAU9PD68_9ASTR</name>
<gene>
    <name evidence="4" type="ORF">LVIROSA_LOCUS33583</name>
</gene>
<dbReference type="Pfam" id="PF00646">
    <property type="entry name" value="F-box"/>
    <property type="match status" value="1"/>
</dbReference>
<evidence type="ECO:0000313" key="5">
    <source>
        <dbReference type="Proteomes" id="UP001157418"/>
    </source>
</evidence>
<dbReference type="Gene3D" id="1.20.1280.50">
    <property type="match status" value="1"/>
</dbReference>
<dbReference type="PANTHER" id="PTHR45463">
    <property type="entry name" value="OS09G0392200 PROTEIN"/>
    <property type="match status" value="1"/>
</dbReference>
<evidence type="ECO:0000259" key="2">
    <source>
        <dbReference type="Pfam" id="PF00646"/>
    </source>
</evidence>
<accession>A0AAU9PD68</accession>
<evidence type="ECO:0008006" key="6">
    <source>
        <dbReference type="Google" id="ProtNLM"/>
    </source>
</evidence>
<evidence type="ECO:0000256" key="1">
    <source>
        <dbReference type="SAM" id="MobiDB-lite"/>
    </source>
</evidence>
<dbReference type="AlphaFoldDB" id="A0AAU9PD68"/>
<feature type="region of interest" description="Disordered" evidence="1">
    <location>
        <begin position="1"/>
        <end position="20"/>
    </location>
</feature>
<dbReference type="Pfam" id="PF03478">
    <property type="entry name" value="Beta-prop_KIB1-4"/>
    <property type="match status" value="1"/>
</dbReference>
<feature type="domain" description="F-box" evidence="2">
    <location>
        <begin position="27"/>
        <end position="66"/>
    </location>
</feature>
<protein>
    <recommendedName>
        <fullName evidence="6">F-box domain-containing protein</fullName>
    </recommendedName>
</protein>
<keyword evidence="5" id="KW-1185">Reference proteome</keyword>
<comment type="caution">
    <text evidence="4">The sequence shown here is derived from an EMBL/GenBank/DDBJ whole genome shotgun (WGS) entry which is preliminary data.</text>
</comment>
<dbReference type="EMBL" id="CAKMRJ010005634">
    <property type="protein sequence ID" value="CAH1448014.1"/>
    <property type="molecule type" value="Genomic_DNA"/>
</dbReference>
<reference evidence="4 5" key="1">
    <citation type="submission" date="2022-01" db="EMBL/GenBank/DDBJ databases">
        <authorList>
            <person name="Xiong W."/>
            <person name="Schranz E."/>
        </authorList>
    </citation>
    <scope>NUCLEOTIDE SEQUENCE [LARGE SCALE GENOMIC DNA]</scope>
</reference>
<dbReference type="PANTHER" id="PTHR45463:SF8">
    <property type="entry name" value="OS09G0392200 PROTEIN"/>
    <property type="match status" value="1"/>
</dbReference>
<dbReference type="SUPFAM" id="SSF81383">
    <property type="entry name" value="F-box domain"/>
    <property type="match status" value="1"/>
</dbReference>